<organism evidence="1 2">
    <name type="scientific">Natronospirillum operosum</name>
    <dbReference type="NCBI Taxonomy" id="2759953"/>
    <lineage>
        <taxon>Bacteria</taxon>
        <taxon>Pseudomonadati</taxon>
        <taxon>Pseudomonadota</taxon>
        <taxon>Gammaproteobacteria</taxon>
        <taxon>Oceanospirillales</taxon>
        <taxon>Natronospirillaceae</taxon>
        <taxon>Natronospirillum</taxon>
    </lineage>
</organism>
<keyword evidence="2" id="KW-1185">Reference proteome</keyword>
<dbReference type="RefSeq" id="WP_135480072.1">
    <property type="nucleotide sequence ID" value="NZ_SRMF01000001.1"/>
</dbReference>
<reference evidence="1 2" key="1">
    <citation type="submission" date="2019-04" db="EMBL/GenBank/DDBJ databases">
        <title>Natronospirillum operosus gen. nov., sp. nov., a haloalkaliphilic satellite isolated from decaying biomass of laboratory culture of cyanobacterium Geitlerinema sp. and proposal of Natronospirillaceae fam. nov. and Saccharospirillaceae fam. nov.</title>
        <authorList>
            <person name="Kevbrin V."/>
            <person name="Boltyanskaya Y."/>
            <person name="Koziaeva V."/>
            <person name="Grouzdev D.S."/>
            <person name="Park M."/>
            <person name="Cho J."/>
        </authorList>
    </citation>
    <scope>NUCLEOTIDE SEQUENCE [LARGE SCALE GENOMIC DNA]</scope>
    <source>
        <strain evidence="1 2">G-116</strain>
    </source>
</reference>
<evidence type="ECO:0000313" key="1">
    <source>
        <dbReference type="EMBL" id="TGG94874.1"/>
    </source>
</evidence>
<name>A0A4Z0WAX2_9GAMM</name>
<dbReference type="AlphaFoldDB" id="A0A4Z0WAX2"/>
<dbReference type="OrthoDB" id="3483256at2"/>
<protein>
    <submittedName>
        <fullName evidence="1">Uncharacterized protein</fullName>
    </submittedName>
</protein>
<evidence type="ECO:0000313" key="2">
    <source>
        <dbReference type="Proteomes" id="UP000297475"/>
    </source>
</evidence>
<accession>A0A4Z0WAX2</accession>
<gene>
    <name evidence="1" type="ORF">E4656_00125</name>
</gene>
<comment type="caution">
    <text evidence="1">The sequence shown here is derived from an EMBL/GenBank/DDBJ whole genome shotgun (WGS) entry which is preliminary data.</text>
</comment>
<sequence>MENIEIFARGVWECIPDEEDSSWVRNIAELPGSTKPAGDYGPIIKEMLSRGISADTIARFAKIVGYETAFGLCYHLGDSTGSYENFEDDEAEELDWKLYLVDPVTDEPTGALSGVHEVLLSMDPTGRQMRPKTIVEC</sequence>
<proteinExistence type="predicted"/>
<dbReference type="EMBL" id="SRMF01000001">
    <property type="protein sequence ID" value="TGG94874.1"/>
    <property type="molecule type" value="Genomic_DNA"/>
</dbReference>
<dbReference type="Proteomes" id="UP000297475">
    <property type="component" value="Unassembled WGS sequence"/>
</dbReference>